<sequence length="694" mass="72067">MVVLCSIVLESYRRVVLLLLLLQILSTGLAATRVVLVTSTLSKTVMITEVVVRTLTEKLAVCPCPLPSTPVTITSVSGSSASGSSTNPSSSISPIIIQLSFVDDSSGVLIRRPGSRIITYIINRRRDALIIASTPVGPGFFLQEGVLRPVSNSSESIYIYPPADITHGEIEKVVEGPVPAFVGALPTGAVDHNWLQDANNELQFTFTTSEGTFHLGFTVCPGSRLARAGDMISLYIIADGLPTSNGCVKAIANTLLSVDYAAGSTALPSRITSNLLSSASSTSFSHTSAITKSRSNTSRLIPSSSTSSVGISSTTSSGSNSGTSSSIKSGTSFSITTGSTSSGFTSSQTTTSNGDSSSSTISTRNRSSKSSKSSISTSSSSSSGSFSNTSSSTTSFVSFSTSSETNSSSSTTSSTTTTSSTNSTTTSTTTTSTTTTSTTSELTVTITAYTNMVSDGTVSTSLFLLDGTSTLASIFPYPSSLLIGKNALQSGFTGAYKGGFFLNTGTMVPFINSVYGVPNFQDYRLWMLDSNNHLVSPISGAVYQDGVWTGAGNDSSSWEPVYFVASLGGSGSFYSGLNMVVKGKSALVIGDIILQWTTQNLWAGALQVTLDTSTPGLDASDLIRVCDQAADSWGITPPGDSGCGFDTISYLTLVGNQATSTNTQTYYWLLPTTGYAYDGQGTKPTITVNPAAPQ</sequence>
<dbReference type="EMBL" id="JAVHJO010000001">
    <property type="protein sequence ID" value="KAK6544822.1"/>
    <property type="molecule type" value="Genomic_DNA"/>
</dbReference>
<reference evidence="2 3" key="1">
    <citation type="submission" date="2019-10" db="EMBL/GenBank/DDBJ databases">
        <authorList>
            <person name="Palmer J.M."/>
        </authorList>
    </citation>
    <scope>NUCLEOTIDE SEQUENCE [LARGE SCALE GENOMIC DNA]</scope>
    <source>
        <strain evidence="2 3">TWF694</strain>
    </source>
</reference>
<protein>
    <submittedName>
        <fullName evidence="2">Uncharacterized protein</fullName>
    </submittedName>
</protein>
<organism evidence="2 3">
    <name type="scientific">Orbilia ellipsospora</name>
    <dbReference type="NCBI Taxonomy" id="2528407"/>
    <lineage>
        <taxon>Eukaryota</taxon>
        <taxon>Fungi</taxon>
        <taxon>Dikarya</taxon>
        <taxon>Ascomycota</taxon>
        <taxon>Pezizomycotina</taxon>
        <taxon>Orbiliomycetes</taxon>
        <taxon>Orbiliales</taxon>
        <taxon>Orbiliaceae</taxon>
        <taxon>Orbilia</taxon>
    </lineage>
</organism>
<feature type="region of interest" description="Disordered" evidence="1">
    <location>
        <begin position="295"/>
        <end position="436"/>
    </location>
</feature>
<evidence type="ECO:0000313" key="2">
    <source>
        <dbReference type="EMBL" id="KAK6544822.1"/>
    </source>
</evidence>
<accession>A0AAV9XV65</accession>
<proteinExistence type="predicted"/>
<name>A0AAV9XV65_9PEZI</name>
<dbReference type="Proteomes" id="UP001365542">
    <property type="component" value="Unassembled WGS sequence"/>
</dbReference>
<gene>
    <name evidence="2" type="ORF">TWF694_001505</name>
</gene>
<evidence type="ECO:0000313" key="3">
    <source>
        <dbReference type="Proteomes" id="UP001365542"/>
    </source>
</evidence>
<keyword evidence="3" id="KW-1185">Reference proteome</keyword>
<comment type="caution">
    <text evidence="2">The sequence shown here is derived from an EMBL/GenBank/DDBJ whole genome shotgun (WGS) entry which is preliminary data.</text>
</comment>
<evidence type="ECO:0000256" key="1">
    <source>
        <dbReference type="SAM" id="MobiDB-lite"/>
    </source>
</evidence>
<dbReference type="AlphaFoldDB" id="A0AAV9XV65"/>